<organism evidence="1 2">
    <name type="scientific">Cichorium intybus</name>
    <name type="common">Chicory</name>
    <dbReference type="NCBI Taxonomy" id="13427"/>
    <lineage>
        <taxon>Eukaryota</taxon>
        <taxon>Viridiplantae</taxon>
        <taxon>Streptophyta</taxon>
        <taxon>Embryophyta</taxon>
        <taxon>Tracheophyta</taxon>
        <taxon>Spermatophyta</taxon>
        <taxon>Magnoliopsida</taxon>
        <taxon>eudicotyledons</taxon>
        <taxon>Gunneridae</taxon>
        <taxon>Pentapetalae</taxon>
        <taxon>asterids</taxon>
        <taxon>campanulids</taxon>
        <taxon>Asterales</taxon>
        <taxon>Asteraceae</taxon>
        <taxon>Cichorioideae</taxon>
        <taxon>Cichorieae</taxon>
        <taxon>Cichoriinae</taxon>
        <taxon>Cichorium</taxon>
    </lineage>
</organism>
<protein>
    <submittedName>
        <fullName evidence="1">Uncharacterized protein</fullName>
    </submittedName>
</protein>
<dbReference type="EMBL" id="CM042009">
    <property type="protein sequence ID" value="KAI3792392.1"/>
    <property type="molecule type" value="Genomic_DNA"/>
</dbReference>
<evidence type="ECO:0000313" key="2">
    <source>
        <dbReference type="Proteomes" id="UP001055811"/>
    </source>
</evidence>
<proteinExistence type="predicted"/>
<dbReference type="Proteomes" id="UP001055811">
    <property type="component" value="Linkage Group LG01"/>
</dbReference>
<comment type="caution">
    <text evidence="1">The sequence shown here is derived from an EMBL/GenBank/DDBJ whole genome shotgun (WGS) entry which is preliminary data.</text>
</comment>
<keyword evidence="2" id="KW-1185">Reference proteome</keyword>
<accession>A0ACB9HA22</accession>
<gene>
    <name evidence="1" type="ORF">L2E82_06269</name>
</gene>
<evidence type="ECO:0000313" key="1">
    <source>
        <dbReference type="EMBL" id="KAI3792392.1"/>
    </source>
</evidence>
<sequence>MVEKRGRWLIRADGKHTSKVGYCRNTQQRMESMHNLAENPPPSATSGISTADTYYLISEWCRQSVCVKSSNFLHDRSTFICSGRCKGSLDKISIGAIISQPRTFCMMHGIVKPEVINSNLHQAFNLRNRRQNPLRSKRVFKKKGYLLSTSQMYKDLIAKCNTLGKDETRSRKKLEKAKENVEKLKTTIQETDTSNEMKDNKLLRALKASQNTKSSPNVLNAPDPTHIDPCTPQSTINDPLEPVIDDHDILFRKTKRFKGCEKIDERNNKDGVCGPTPEIKSYILIDNGWVLLSGCGWVLLARRFHWKTRSRLSKKGIFLFSSPHPFAFDDNLTP</sequence>
<name>A0ACB9HA22_CICIN</name>
<reference evidence="2" key="1">
    <citation type="journal article" date="2022" name="Mol. Ecol. Resour.">
        <title>The genomes of chicory, endive, great burdock and yacon provide insights into Asteraceae palaeo-polyploidization history and plant inulin production.</title>
        <authorList>
            <person name="Fan W."/>
            <person name="Wang S."/>
            <person name="Wang H."/>
            <person name="Wang A."/>
            <person name="Jiang F."/>
            <person name="Liu H."/>
            <person name="Zhao H."/>
            <person name="Xu D."/>
            <person name="Zhang Y."/>
        </authorList>
    </citation>
    <scope>NUCLEOTIDE SEQUENCE [LARGE SCALE GENOMIC DNA]</scope>
    <source>
        <strain evidence="2">cv. Punajuju</strain>
    </source>
</reference>
<reference evidence="1 2" key="2">
    <citation type="journal article" date="2022" name="Mol. Ecol. Resour.">
        <title>The genomes of chicory, endive, great burdock and yacon provide insights into Asteraceae paleo-polyploidization history and plant inulin production.</title>
        <authorList>
            <person name="Fan W."/>
            <person name="Wang S."/>
            <person name="Wang H."/>
            <person name="Wang A."/>
            <person name="Jiang F."/>
            <person name="Liu H."/>
            <person name="Zhao H."/>
            <person name="Xu D."/>
            <person name="Zhang Y."/>
        </authorList>
    </citation>
    <scope>NUCLEOTIDE SEQUENCE [LARGE SCALE GENOMIC DNA]</scope>
    <source>
        <strain evidence="2">cv. Punajuju</strain>
        <tissue evidence="1">Leaves</tissue>
    </source>
</reference>